<protein>
    <recommendedName>
        <fullName evidence="4 5">Large ribosomal subunit protein uL29</fullName>
    </recommendedName>
</protein>
<dbReference type="PROSITE" id="PS00579">
    <property type="entry name" value="RIBOSOMAL_L29"/>
    <property type="match status" value="1"/>
</dbReference>
<name>A0A955L833_9BACT</name>
<dbReference type="GO" id="GO:0003735">
    <property type="term" value="F:structural constituent of ribosome"/>
    <property type="evidence" value="ECO:0007669"/>
    <property type="project" value="InterPro"/>
</dbReference>
<dbReference type="GO" id="GO:0006412">
    <property type="term" value="P:translation"/>
    <property type="evidence" value="ECO:0007669"/>
    <property type="project" value="UniProtKB-UniRule"/>
</dbReference>
<dbReference type="InterPro" id="IPR001854">
    <property type="entry name" value="Ribosomal_uL29"/>
</dbReference>
<dbReference type="InterPro" id="IPR036049">
    <property type="entry name" value="Ribosomal_uL29_sf"/>
</dbReference>
<feature type="coiled-coil region" evidence="6">
    <location>
        <begin position="29"/>
        <end position="63"/>
    </location>
</feature>
<evidence type="ECO:0000313" key="7">
    <source>
        <dbReference type="EMBL" id="MCA9385817.1"/>
    </source>
</evidence>
<gene>
    <name evidence="5 7" type="primary">rpmC</name>
    <name evidence="7" type="ORF">KC717_04160</name>
</gene>
<evidence type="ECO:0000256" key="4">
    <source>
        <dbReference type="ARBA" id="ARBA00035204"/>
    </source>
</evidence>
<sequence>MDIQALRKLKADELTTRLREKRSELSTHIADLKMGKDNNSAKIKELKKEIAKILTLLNSENSNN</sequence>
<evidence type="ECO:0000256" key="3">
    <source>
        <dbReference type="ARBA" id="ARBA00023274"/>
    </source>
</evidence>
<comment type="caution">
    <text evidence="7">The sequence shown here is derived from an EMBL/GenBank/DDBJ whole genome shotgun (WGS) entry which is preliminary data.</text>
</comment>
<evidence type="ECO:0000256" key="5">
    <source>
        <dbReference type="HAMAP-Rule" id="MF_00374"/>
    </source>
</evidence>
<dbReference type="NCBIfam" id="TIGR00012">
    <property type="entry name" value="L29"/>
    <property type="match status" value="1"/>
</dbReference>
<evidence type="ECO:0000313" key="8">
    <source>
        <dbReference type="Proteomes" id="UP000754563"/>
    </source>
</evidence>
<reference evidence="7" key="1">
    <citation type="submission" date="2020-04" db="EMBL/GenBank/DDBJ databases">
        <authorList>
            <person name="Zhang T."/>
        </authorList>
    </citation>
    <scope>NUCLEOTIDE SEQUENCE</scope>
    <source>
        <strain evidence="7">HKST-UBA11</strain>
    </source>
</reference>
<organism evidence="7 8">
    <name type="scientific">Candidatus Dojkabacteria bacterium</name>
    <dbReference type="NCBI Taxonomy" id="2099670"/>
    <lineage>
        <taxon>Bacteria</taxon>
        <taxon>Candidatus Dojkabacteria</taxon>
    </lineage>
</organism>
<accession>A0A955L833</accession>
<keyword evidence="3 5" id="KW-0687">Ribonucleoprotein</keyword>
<dbReference type="SUPFAM" id="SSF46561">
    <property type="entry name" value="Ribosomal protein L29 (L29p)"/>
    <property type="match status" value="1"/>
</dbReference>
<dbReference type="Pfam" id="PF00831">
    <property type="entry name" value="Ribosomal_L29"/>
    <property type="match status" value="1"/>
</dbReference>
<dbReference type="GO" id="GO:0005840">
    <property type="term" value="C:ribosome"/>
    <property type="evidence" value="ECO:0007669"/>
    <property type="project" value="UniProtKB-KW"/>
</dbReference>
<keyword evidence="2 5" id="KW-0689">Ribosomal protein</keyword>
<dbReference type="Proteomes" id="UP000754563">
    <property type="component" value="Unassembled WGS sequence"/>
</dbReference>
<dbReference type="HAMAP" id="MF_00374">
    <property type="entry name" value="Ribosomal_uL29"/>
    <property type="match status" value="1"/>
</dbReference>
<dbReference type="AlphaFoldDB" id="A0A955L833"/>
<evidence type="ECO:0000256" key="6">
    <source>
        <dbReference type="SAM" id="Coils"/>
    </source>
</evidence>
<dbReference type="InterPro" id="IPR018254">
    <property type="entry name" value="Ribosomal_uL29_CS"/>
</dbReference>
<dbReference type="EMBL" id="JAGQLH010000047">
    <property type="protein sequence ID" value="MCA9385817.1"/>
    <property type="molecule type" value="Genomic_DNA"/>
</dbReference>
<evidence type="ECO:0000256" key="2">
    <source>
        <dbReference type="ARBA" id="ARBA00022980"/>
    </source>
</evidence>
<proteinExistence type="inferred from homology"/>
<comment type="similarity">
    <text evidence="1 5">Belongs to the universal ribosomal protein uL29 family.</text>
</comment>
<dbReference type="Gene3D" id="1.10.287.310">
    <property type="match status" value="1"/>
</dbReference>
<keyword evidence="6" id="KW-0175">Coiled coil</keyword>
<reference evidence="7" key="2">
    <citation type="journal article" date="2021" name="Microbiome">
        <title>Successional dynamics and alternative stable states in a saline activated sludge microbial community over 9 years.</title>
        <authorList>
            <person name="Wang Y."/>
            <person name="Ye J."/>
            <person name="Ju F."/>
            <person name="Liu L."/>
            <person name="Boyd J.A."/>
            <person name="Deng Y."/>
            <person name="Parks D.H."/>
            <person name="Jiang X."/>
            <person name="Yin X."/>
            <person name="Woodcroft B.J."/>
            <person name="Tyson G.W."/>
            <person name="Hugenholtz P."/>
            <person name="Polz M.F."/>
            <person name="Zhang T."/>
        </authorList>
    </citation>
    <scope>NUCLEOTIDE SEQUENCE</scope>
    <source>
        <strain evidence="7">HKST-UBA11</strain>
    </source>
</reference>
<dbReference type="GO" id="GO:1990904">
    <property type="term" value="C:ribonucleoprotein complex"/>
    <property type="evidence" value="ECO:0007669"/>
    <property type="project" value="UniProtKB-KW"/>
</dbReference>
<evidence type="ECO:0000256" key="1">
    <source>
        <dbReference type="ARBA" id="ARBA00009254"/>
    </source>
</evidence>